<reference evidence="1" key="1">
    <citation type="journal article" date="2015" name="Nature">
        <title>Complex archaea that bridge the gap between prokaryotes and eukaryotes.</title>
        <authorList>
            <person name="Spang A."/>
            <person name="Saw J.H."/>
            <person name="Jorgensen S.L."/>
            <person name="Zaremba-Niedzwiedzka K."/>
            <person name="Martijn J."/>
            <person name="Lind A.E."/>
            <person name="van Eijk R."/>
            <person name="Schleper C."/>
            <person name="Guy L."/>
            <person name="Ettema T.J."/>
        </authorList>
    </citation>
    <scope>NUCLEOTIDE SEQUENCE</scope>
</reference>
<protein>
    <submittedName>
        <fullName evidence="1">Uncharacterized protein</fullName>
    </submittedName>
</protein>
<dbReference type="EMBL" id="LAZR01030831">
    <property type="protein sequence ID" value="KKL55467.1"/>
    <property type="molecule type" value="Genomic_DNA"/>
</dbReference>
<organism evidence="1">
    <name type="scientific">marine sediment metagenome</name>
    <dbReference type="NCBI Taxonomy" id="412755"/>
    <lineage>
        <taxon>unclassified sequences</taxon>
        <taxon>metagenomes</taxon>
        <taxon>ecological metagenomes</taxon>
    </lineage>
</organism>
<accession>A0A0F9FWF0</accession>
<proteinExistence type="predicted"/>
<comment type="caution">
    <text evidence="1">The sequence shown here is derived from an EMBL/GenBank/DDBJ whole genome shotgun (WGS) entry which is preliminary data.</text>
</comment>
<dbReference type="AlphaFoldDB" id="A0A0F9FWF0"/>
<evidence type="ECO:0000313" key="1">
    <source>
        <dbReference type="EMBL" id="KKL55467.1"/>
    </source>
</evidence>
<feature type="non-terminal residue" evidence="1">
    <location>
        <position position="1"/>
    </location>
</feature>
<gene>
    <name evidence="1" type="ORF">LCGC14_2255110</name>
</gene>
<name>A0A0F9FWF0_9ZZZZ</name>
<sequence length="29" mass="3361">ALDRVLWEEDPLQTAQVHPTGQELIAFWP</sequence>